<keyword evidence="1" id="KW-0732">Signal</keyword>
<protein>
    <recommendedName>
        <fullName evidence="4">Trimeric autotransporter adhesin YadA-like head domain-containing protein</fullName>
    </recommendedName>
</protein>
<feature type="signal peptide" evidence="1">
    <location>
        <begin position="1"/>
        <end position="28"/>
    </location>
</feature>
<feature type="chain" id="PRO_5002537272" description="Trimeric autotransporter adhesin YadA-like head domain-containing protein" evidence="1">
    <location>
        <begin position="29"/>
        <end position="414"/>
    </location>
</feature>
<dbReference type="Proteomes" id="UP000034090">
    <property type="component" value="Unassembled WGS sequence"/>
</dbReference>
<evidence type="ECO:0008006" key="4">
    <source>
        <dbReference type="Google" id="ProtNLM"/>
    </source>
</evidence>
<evidence type="ECO:0000313" key="3">
    <source>
        <dbReference type="Proteomes" id="UP000034090"/>
    </source>
</evidence>
<gene>
    <name evidence="2" type="ORF">UV74_C0002G0032</name>
</gene>
<organism evidence="2 3">
    <name type="scientific">Candidatus Woesebacteria bacterium GW2011_GWB1_43_14</name>
    <dbReference type="NCBI Taxonomy" id="1618578"/>
    <lineage>
        <taxon>Bacteria</taxon>
        <taxon>Candidatus Woeseibacteriota</taxon>
    </lineage>
</organism>
<reference evidence="2 3" key="1">
    <citation type="journal article" date="2015" name="Nature">
        <title>rRNA introns, odd ribosomes, and small enigmatic genomes across a large radiation of phyla.</title>
        <authorList>
            <person name="Brown C.T."/>
            <person name="Hug L.A."/>
            <person name="Thomas B.C."/>
            <person name="Sharon I."/>
            <person name="Castelle C.J."/>
            <person name="Singh A."/>
            <person name="Wilkins M.J."/>
            <person name="Williams K.H."/>
            <person name="Banfield J.F."/>
        </authorList>
    </citation>
    <scope>NUCLEOTIDE SEQUENCE [LARGE SCALE GENOMIC DNA]</scope>
</reference>
<dbReference type="AlphaFoldDB" id="A0A0G1GJ67"/>
<dbReference type="PATRIC" id="fig|1618578.3.peg.169"/>
<evidence type="ECO:0000256" key="1">
    <source>
        <dbReference type="SAM" id="SignalP"/>
    </source>
</evidence>
<dbReference type="STRING" id="1618578.UV74_C0002G0032"/>
<dbReference type="EMBL" id="LCFQ01000002">
    <property type="protein sequence ID" value="KKS98813.1"/>
    <property type="molecule type" value="Genomic_DNA"/>
</dbReference>
<accession>A0A0G1GJ67</accession>
<proteinExistence type="predicted"/>
<dbReference type="Gene3D" id="2.150.10.10">
    <property type="entry name" value="Serralysin-like metalloprotease, C-terminal"/>
    <property type="match status" value="1"/>
</dbReference>
<name>A0A0G1GJ67_9BACT</name>
<comment type="caution">
    <text evidence="2">The sequence shown here is derived from an EMBL/GenBank/DDBJ whole genome shotgun (WGS) entry which is preliminary data.</text>
</comment>
<sequence length="414" mass="41317">MRSIKLQISFTILLSLIFLLSTPTEASAVIQNLNGATGQTQTFQNDSNVTINSNNDVHSLGWTGFLPASRGGTGVGSFTAGSVLFSNGTTSAQDNSNFFWDNVNNRLGIGTATPSAALEVSGNAKVTSLTSTNDSTINGLTVGKGGGSRLYSTAVGVNALSNNTTGDGNTAIGYYALGSNNVQGSNTAVGTSALWNLIGGEGHNTAVGSGALGATNVTASYSVAVGDTALYSNTSGTQNTAVGSGSLYSNTTGNNNTALGYASMVGNTTGSGNVAIGHNALFNNTTGAGNTAIGLHAARYQADGSSGLHTANDSIYIGFLARGYDDNDTNSIVLGASAIGAGANTAVIGNSSMTDVYFGSSSANANTHAKKMYLGSPSIPGCIIMGDSDGSGVTYLTVNDGVLSASTTAPSACQ</sequence>
<dbReference type="InterPro" id="IPR011049">
    <property type="entry name" value="Serralysin-like_metalloprot_C"/>
</dbReference>
<evidence type="ECO:0000313" key="2">
    <source>
        <dbReference type="EMBL" id="KKS98813.1"/>
    </source>
</evidence>